<keyword evidence="12" id="KW-1185">Reference proteome</keyword>
<dbReference type="CDD" id="cd00146">
    <property type="entry name" value="PKD"/>
    <property type="match status" value="1"/>
</dbReference>
<dbReference type="Pfam" id="PF05572">
    <property type="entry name" value="Peptidase_M43"/>
    <property type="match status" value="1"/>
</dbReference>
<dbReference type="InterPro" id="IPR013783">
    <property type="entry name" value="Ig-like_fold"/>
</dbReference>
<dbReference type="Pfam" id="PF18911">
    <property type="entry name" value="PKD_4"/>
    <property type="match status" value="1"/>
</dbReference>
<dbReference type="EMBL" id="BAABHA010000010">
    <property type="protein sequence ID" value="GAA4386106.1"/>
    <property type="molecule type" value="Genomic_DNA"/>
</dbReference>
<accession>A0ABP8J7H5</accession>
<dbReference type="SUPFAM" id="SSF49299">
    <property type="entry name" value="PKD domain"/>
    <property type="match status" value="1"/>
</dbReference>
<evidence type="ECO:0000256" key="5">
    <source>
        <dbReference type="ARBA" id="ARBA00022801"/>
    </source>
</evidence>
<keyword evidence="8" id="KW-1015">Disulfide bond</keyword>
<dbReference type="PANTHER" id="PTHR47466:SF1">
    <property type="entry name" value="METALLOPROTEASE MEP1 (AFU_ORTHOLOGUE AFUA_1G07730)-RELATED"/>
    <property type="match status" value="1"/>
</dbReference>
<keyword evidence="2" id="KW-0645">Protease</keyword>
<dbReference type="InterPro" id="IPR000601">
    <property type="entry name" value="PKD_dom"/>
</dbReference>
<dbReference type="SUPFAM" id="SSF55486">
    <property type="entry name" value="Metalloproteases ('zincins'), catalytic domain"/>
    <property type="match status" value="1"/>
</dbReference>
<name>A0ABP8J7H5_9BACT</name>
<reference evidence="12" key="1">
    <citation type="journal article" date="2019" name="Int. J. Syst. Evol. Microbiol.">
        <title>The Global Catalogue of Microorganisms (GCM) 10K type strain sequencing project: providing services to taxonomists for standard genome sequencing and annotation.</title>
        <authorList>
            <consortium name="The Broad Institute Genomics Platform"/>
            <consortium name="The Broad Institute Genome Sequencing Center for Infectious Disease"/>
            <person name="Wu L."/>
            <person name="Ma J."/>
        </authorList>
    </citation>
    <scope>NUCLEOTIDE SEQUENCE [LARGE SCALE GENOMIC DNA]</scope>
    <source>
        <strain evidence="12">JCM 17924</strain>
    </source>
</reference>
<feature type="signal peptide" evidence="9">
    <location>
        <begin position="1"/>
        <end position="19"/>
    </location>
</feature>
<evidence type="ECO:0000256" key="9">
    <source>
        <dbReference type="SAM" id="SignalP"/>
    </source>
</evidence>
<evidence type="ECO:0000259" key="10">
    <source>
        <dbReference type="PROSITE" id="PS50093"/>
    </source>
</evidence>
<evidence type="ECO:0000256" key="4">
    <source>
        <dbReference type="ARBA" id="ARBA00022729"/>
    </source>
</evidence>
<evidence type="ECO:0000256" key="6">
    <source>
        <dbReference type="ARBA" id="ARBA00022833"/>
    </source>
</evidence>
<dbReference type="Proteomes" id="UP001500454">
    <property type="component" value="Unassembled WGS sequence"/>
</dbReference>
<dbReference type="InterPro" id="IPR035986">
    <property type="entry name" value="PKD_dom_sf"/>
</dbReference>
<evidence type="ECO:0000313" key="11">
    <source>
        <dbReference type="EMBL" id="GAA4386106.1"/>
    </source>
</evidence>
<comment type="similarity">
    <text evidence="1">Belongs to the peptidase M43B family.</text>
</comment>
<dbReference type="Gene3D" id="2.60.40.10">
    <property type="entry name" value="Immunoglobulins"/>
    <property type="match status" value="1"/>
</dbReference>
<keyword evidence="4 9" id="KW-0732">Signal</keyword>
<dbReference type="Gene3D" id="3.40.390.10">
    <property type="entry name" value="Collagenase (Catalytic Domain)"/>
    <property type="match status" value="1"/>
</dbReference>
<dbReference type="RefSeq" id="WP_345225618.1">
    <property type="nucleotide sequence ID" value="NZ_BAABHA010000010.1"/>
</dbReference>
<dbReference type="PANTHER" id="PTHR47466">
    <property type="match status" value="1"/>
</dbReference>
<evidence type="ECO:0000256" key="7">
    <source>
        <dbReference type="ARBA" id="ARBA00023049"/>
    </source>
</evidence>
<keyword evidence="7" id="KW-0482">Metalloprotease</keyword>
<evidence type="ECO:0000313" key="12">
    <source>
        <dbReference type="Proteomes" id="UP001500454"/>
    </source>
</evidence>
<organism evidence="11 12">
    <name type="scientific">Hymenobacter koreensis</name>
    <dbReference type="NCBI Taxonomy" id="1084523"/>
    <lineage>
        <taxon>Bacteria</taxon>
        <taxon>Pseudomonadati</taxon>
        <taxon>Bacteroidota</taxon>
        <taxon>Cytophagia</taxon>
        <taxon>Cytophagales</taxon>
        <taxon>Hymenobacteraceae</taxon>
        <taxon>Hymenobacter</taxon>
    </lineage>
</organism>
<dbReference type="NCBIfam" id="TIGR04183">
    <property type="entry name" value="Por_Secre_tail"/>
    <property type="match status" value="1"/>
</dbReference>
<evidence type="ECO:0000256" key="2">
    <source>
        <dbReference type="ARBA" id="ARBA00022670"/>
    </source>
</evidence>
<dbReference type="InterPro" id="IPR024079">
    <property type="entry name" value="MetalloPept_cat_dom_sf"/>
</dbReference>
<dbReference type="PROSITE" id="PS50093">
    <property type="entry name" value="PKD"/>
    <property type="match status" value="1"/>
</dbReference>
<feature type="domain" description="PKD" evidence="10">
    <location>
        <begin position="351"/>
        <end position="440"/>
    </location>
</feature>
<evidence type="ECO:0000256" key="3">
    <source>
        <dbReference type="ARBA" id="ARBA00022723"/>
    </source>
</evidence>
<dbReference type="SMART" id="SM00089">
    <property type="entry name" value="PKD"/>
    <property type="match status" value="1"/>
</dbReference>
<protein>
    <recommendedName>
        <fullName evidence="10">PKD domain-containing protein</fullName>
    </recommendedName>
</protein>
<evidence type="ECO:0000256" key="1">
    <source>
        <dbReference type="ARBA" id="ARBA00008721"/>
    </source>
</evidence>
<dbReference type="InterPro" id="IPR026444">
    <property type="entry name" value="Secre_tail"/>
</dbReference>
<keyword evidence="3" id="KW-0479">Metal-binding</keyword>
<dbReference type="Pfam" id="PF18962">
    <property type="entry name" value="Por_Secre_tail"/>
    <property type="match status" value="1"/>
</dbReference>
<sequence>MLRKLLPALLLAVSVFWSAAPAQAQRQSHPEHSYGFRCAFDSVQQAEWQRNPGAKREYQAFMQQVAAMTPAQRNQLRAMPDVTVPVVVHVMHTGTGNNISDAQVYDAIRILNEDFNKLNRDTSDVIAAFQPIYARVGFQFRLAQRDPNGNCTTGITRTYSTQTNVGDSNVKDVIRWPADRYVNIWVVDRANGAGGYAFLPCGGGPLLDGIVILNTQFASIGRSCGSNFCNRSLTHEMGHHFGLPHTWGPGNTPGAASNCNFDDGIADTPNTVGVGGGIGGTGCPLTNQSCGVLANVQNYMDYSSCAKMFTEGQKAVMRASLNLACRSTMVSSANLVATGTNDGYTPVLCAPTVAFRSSISTICQGGSVSFAEYSYNANLANATYQWSFPGGTPATSTARTPTVTYNTPGVYDVTLTVTPTNGPAGTLTQQQFVRVIGANAAFVAPFFETFANSSWPNNATDPEKSWRVESSSPTASKWVRLQSVGSPLLGPSDDIAIRLANGSSSLPNGTVTTLYSPLINLAATPVRGSYELAFDRAYARRNSSSAEVMRVAFSGDCGSTWTSSITISTASLVTNGGAFVPGTFIPQPTQWATTSIPIPPTLQSATRLLVRLEVTSAGGNFLYLDNFRVAEPVVASNQAADMASRGITVFPNPLTRETAVQFRLDKPTTAQVQVFDLLGRPVLSTEARSLGTGQQRIFLQADGKRLAAGVYVVQLTLDQQRYTTRVLVQ</sequence>
<dbReference type="InterPro" id="IPR022409">
    <property type="entry name" value="PKD/Chitinase_dom"/>
</dbReference>
<dbReference type="InterPro" id="IPR008754">
    <property type="entry name" value="Peptidase_M43"/>
</dbReference>
<proteinExistence type="inferred from homology"/>
<evidence type="ECO:0000256" key="8">
    <source>
        <dbReference type="ARBA" id="ARBA00023157"/>
    </source>
</evidence>
<gene>
    <name evidence="11" type="ORF">GCM10023186_30340</name>
</gene>
<feature type="chain" id="PRO_5045943848" description="PKD domain-containing protein" evidence="9">
    <location>
        <begin position="20"/>
        <end position="729"/>
    </location>
</feature>
<keyword evidence="6" id="KW-0862">Zinc</keyword>
<keyword evidence="5" id="KW-0378">Hydrolase</keyword>
<comment type="caution">
    <text evidence="11">The sequence shown here is derived from an EMBL/GenBank/DDBJ whole genome shotgun (WGS) entry which is preliminary data.</text>
</comment>